<gene>
    <name evidence="2" type="ORF">BS47DRAFT_1369504</name>
</gene>
<keyword evidence="3" id="KW-1185">Reference proteome</keyword>
<keyword evidence="1" id="KW-0812">Transmembrane</keyword>
<keyword evidence="1" id="KW-1133">Transmembrane helix</keyword>
<reference evidence="2" key="1">
    <citation type="journal article" date="2020" name="Nat. Commun.">
        <title>Large-scale genome sequencing of mycorrhizal fungi provides insights into the early evolution of symbiotic traits.</title>
        <authorList>
            <person name="Miyauchi S."/>
            <person name="Kiss E."/>
            <person name="Kuo A."/>
            <person name="Drula E."/>
            <person name="Kohler A."/>
            <person name="Sanchez-Garcia M."/>
            <person name="Morin E."/>
            <person name="Andreopoulos B."/>
            <person name="Barry K.W."/>
            <person name="Bonito G."/>
            <person name="Buee M."/>
            <person name="Carver A."/>
            <person name="Chen C."/>
            <person name="Cichocki N."/>
            <person name="Clum A."/>
            <person name="Culley D."/>
            <person name="Crous P.W."/>
            <person name="Fauchery L."/>
            <person name="Girlanda M."/>
            <person name="Hayes R.D."/>
            <person name="Keri Z."/>
            <person name="LaButti K."/>
            <person name="Lipzen A."/>
            <person name="Lombard V."/>
            <person name="Magnuson J."/>
            <person name="Maillard F."/>
            <person name="Murat C."/>
            <person name="Nolan M."/>
            <person name="Ohm R.A."/>
            <person name="Pangilinan J."/>
            <person name="Pereira M.F."/>
            <person name="Perotto S."/>
            <person name="Peter M."/>
            <person name="Pfister S."/>
            <person name="Riley R."/>
            <person name="Sitrit Y."/>
            <person name="Stielow J.B."/>
            <person name="Szollosi G."/>
            <person name="Zifcakova L."/>
            <person name="Stursova M."/>
            <person name="Spatafora J.W."/>
            <person name="Tedersoo L."/>
            <person name="Vaario L.M."/>
            <person name="Yamada A."/>
            <person name="Yan M."/>
            <person name="Wang P."/>
            <person name="Xu J."/>
            <person name="Bruns T."/>
            <person name="Baldrian P."/>
            <person name="Vilgalys R."/>
            <person name="Dunand C."/>
            <person name="Henrissat B."/>
            <person name="Grigoriev I.V."/>
            <person name="Hibbett D."/>
            <person name="Nagy L.G."/>
            <person name="Martin F.M."/>
        </authorList>
    </citation>
    <scope>NUCLEOTIDE SEQUENCE</scope>
    <source>
        <strain evidence="2">UP504</strain>
    </source>
</reference>
<evidence type="ECO:0000313" key="3">
    <source>
        <dbReference type="Proteomes" id="UP000886523"/>
    </source>
</evidence>
<proteinExistence type="predicted"/>
<feature type="transmembrane region" description="Helical" evidence="1">
    <location>
        <begin position="245"/>
        <end position="265"/>
    </location>
</feature>
<protein>
    <submittedName>
        <fullName evidence="2">Uncharacterized protein</fullName>
    </submittedName>
</protein>
<dbReference type="AlphaFoldDB" id="A0A9P6DLR2"/>
<dbReference type="Proteomes" id="UP000886523">
    <property type="component" value="Unassembled WGS sequence"/>
</dbReference>
<evidence type="ECO:0000313" key="2">
    <source>
        <dbReference type="EMBL" id="KAF9503484.1"/>
    </source>
</evidence>
<accession>A0A9P6DLR2</accession>
<keyword evidence="1" id="KW-0472">Membrane</keyword>
<comment type="caution">
    <text evidence="2">The sequence shown here is derived from an EMBL/GenBank/DDBJ whole genome shotgun (WGS) entry which is preliminary data.</text>
</comment>
<organism evidence="2 3">
    <name type="scientific">Hydnum rufescens UP504</name>
    <dbReference type="NCBI Taxonomy" id="1448309"/>
    <lineage>
        <taxon>Eukaryota</taxon>
        <taxon>Fungi</taxon>
        <taxon>Dikarya</taxon>
        <taxon>Basidiomycota</taxon>
        <taxon>Agaricomycotina</taxon>
        <taxon>Agaricomycetes</taxon>
        <taxon>Cantharellales</taxon>
        <taxon>Hydnaceae</taxon>
        <taxon>Hydnum</taxon>
    </lineage>
</organism>
<dbReference type="EMBL" id="MU129348">
    <property type="protein sequence ID" value="KAF9503484.1"/>
    <property type="molecule type" value="Genomic_DNA"/>
</dbReference>
<sequence>MLCERTIFPDIAGKRFFSTDGYDNINVEERRIERKVREVEGNDGMQEMAEEGSNELAVWGNGLICPSGDLAIWSDIIVPPRHWAKVLTEKPKQYPLPEHCARYSAISIASHTGSVMEPGSSFRARWSRLSASLSDPAHEQDLPKSEDSSGLVICVKYDELRNTKKVKNIFSPRQPGAKGWAPKGENPLPLGCSQFIFIVADMDKDKCGAVAKADNPDLACHPEMWIAYPRAVKSQLTPYFSPIMILYRFMMAVSWISVPYMPLWVPILPLNMRFQCRDPRSTEWRALHIQHLHILIQHLPDVSTIASQGDYLGSYVPQSYEEWQQVFGIDNFGDFLIDDLKFGPAFKDFAKQAFGIDTKLKRHLPCSLWAILRVFGKSHAQYQL</sequence>
<evidence type="ECO:0000256" key="1">
    <source>
        <dbReference type="SAM" id="Phobius"/>
    </source>
</evidence>
<name>A0A9P6DLR2_9AGAM</name>